<dbReference type="EMBL" id="CP089982">
    <property type="protein sequence ID" value="WXA96709.1"/>
    <property type="molecule type" value="Genomic_DNA"/>
</dbReference>
<evidence type="ECO:0000313" key="1">
    <source>
        <dbReference type="EMBL" id="WXA96709.1"/>
    </source>
</evidence>
<sequence>MDRRGASLSPDEKEIYFGSTKGPFAGPLYTSTIHRAERGLVVEPFVDSGDWKAMKPLAGQDSPRFSEDGTTVVLAAITQSGGKPHLHFARRGDASADFGDLLPIALKVDGSQFELNPYLIMSRDGQGELFFSQCTSASTDNCDSPKEGANKELVQVHVNHPNLAAPDAFGDPKALAEINAEFNEYAPVVSADGLEIFFSRNGRIFRAWRKHQGAQFGQVNIVKDLDLPGHGEMAPTWLSPNNCRLYFQSQKGNTSQPRPIIVDLWVAERKPLSP</sequence>
<dbReference type="InterPro" id="IPR011659">
    <property type="entry name" value="WD40"/>
</dbReference>
<reference evidence="1 2" key="1">
    <citation type="submission" date="2021-12" db="EMBL/GenBank/DDBJ databases">
        <title>Discovery of the Pendulisporaceae a myxobacterial family with distinct sporulation behavior and unique specialized metabolism.</title>
        <authorList>
            <person name="Garcia R."/>
            <person name="Popoff A."/>
            <person name="Bader C.D."/>
            <person name="Loehr J."/>
            <person name="Walesch S."/>
            <person name="Walt C."/>
            <person name="Boldt J."/>
            <person name="Bunk B."/>
            <person name="Haeckl F.J.F.P.J."/>
            <person name="Gunesch A.P."/>
            <person name="Birkelbach J."/>
            <person name="Nuebel U."/>
            <person name="Pietschmann T."/>
            <person name="Bach T."/>
            <person name="Mueller R."/>
        </authorList>
    </citation>
    <scope>NUCLEOTIDE SEQUENCE [LARGE SCALE GENOMIC DNA]</scope>
    <source>
        <strain evidence="1 2">MSr12523</strain>
    </source>
</reference>
<organism evidence="1 2">
    <name type="scientific">Pendulispora brunnea</name>
    <dbReference type="NCBI Taxonomy" id="2905690"/>
    <lineage>
        <taxon>Bacteria</taxon>
        <taxon>Pseudomonadati</taxon>
        <taxon>Myxococcota</taxon>
        <taxon>Myxococcia</taxon>
        <taxon>Myxococcales</taxon>
        <taxon>Sorangiineae</taxon>
        <taxon>Pendulisporaceae</taxon>
        <taxon>Pendulispora</taxon>
    </lineage>
</organism>
<keyword evidence="2" id="KW-1185">Reference proteome</keyword>
<dbReference type="RefSeq" id="WP_394847327.1">
    <property type="nucleotide sequence ID" value="NZ_CP089982.1"/>
</dbReference>
<dbReference type="Gene3D" id="2.120.10.30">
    <property type="entry name" value="TolB, C-terminal domain"/>
    <property type="match status" value="1"/>
</dbReference>
<dbReference type="Proteomes" id="UP001379533">
    <property type="component" value="Chromosome"/>
</dbReference>
<evidence type="ECO:0000313" key="2">
    <source>
        <dbReference type="Proteomes" id="UP001379533"/>
    </source>
</evidence>
<dbReference type="InterPro" id="IPR011042">
    <property type="entry name" value="6-blade_b-propeller_TolB-like"/>
</dbReference>
<protein>
    <submittedName>
        <fullName evidence="1">Uncharacterized protein</fullName>
    </submittedName>
</protein>
<accession>A0ABZ2KF81</accession>
<gene>
    <name evidence="1" type="ORF">LZC95_07655</name>
</gene>
<dbReference type="SUPFAM" id="SSF82171">
    <property type="entry name" value="DPP6 N-terminal domain-like"/>
    <property type="match status" value="1"/>
</dbReference>
<name>A0ABZ2KF81_9BACT</name>
<dbReference type="Pfam" id="PF07676">
    <property type="entry name" value="PD40"/>
    <property type="match status" value="1"/>
</dbReference>
<proteinExistence type="predicted"/>